<organism evidence="2 3">
    <name type="scientific">Niallia endozanthoxylica</name>
    <dbReference type="NCBI Taxonomy" id="2036016"/>
    <lineage>
        <taxon>Bacteria</taxon>
        <taxon>Bacillati</taxon>
        <taxon>Bacillota</taxon>
        <taxon>Bacilli</taxon>
        <taxon>Bacillales</taxon>
        <taxon>Bacillaceae</taxon>
        <taxon>Niallia</taxon>
    </lineage>
</organism>
<comment type="caution">
    <text evidence="2">The sequence shown here is derived from an EMBL/GenBank/DDBJ whole genome shotgun (WGS) entry which is preliminary data.</text>
</comment>
<dbReference type="Pfam" id="PF01814">
    <property type="entry name" value="Hemerythrin"/>
    <property type="match status" value="1"/>
</dbReference>
<gene>
    <name evidence="2" type="ORF">F4V44_13175</name>
</gene>
<dbReference type="Proteomes" id="UP000326671">
    <property type="component" value="Unassembled WGS sequence"/>
</dbReference>
<dbReference type="RefSeq" id="WP_150440484.1">
    <property type="nucleotide sequence ID" value="NZ_VYKL01000019.1"/>
</dbReference>
<keyword evidence="3" id="KW-1185">Reference proteome</keyword>
<dbReference type="InterPro" id="IPR012312">
    <property type="entry name" value="Hemerythrin-like"/>
</dbReference>
<name>A0A5J5HS01_9BACI</name>
<protein>
    <submittedName>
        <fullName evidence="2">Hemerythrin domain-containing protein</fullName>
    </submittedName>
</protein>
<proteinExistence type="predicted"/>
<dbReference type="OrthoDB" id="2678857at2"/>
<reference evidence="2 3" key="1">
    <citation type="submission" date="2019-09" db="EMBL/GenBank/DDBJ databases">
        <title>Whole genome sequences of isolates from the Mars Exploration Rovers.</title>
        <authorList>
            <person name="Seuylemezian A."/>
            <person name="Vaishampayan P."/>
        </authorList>
    </citation>
    <scope>NUCLEOTIDE SEQUENCE [LARGE SCALE GENOMIC DNA]</scope>
    <source>
        <strain evidence="2 3">MER_TA_151</strain>
    </source>
</reference>
<evidence type="ECO:0000313" key="3">
    <source>
        <dbReference type="Proteomes" id="UP000326671"/>
    </source>
</evidence>
<sequence length="142" mass="16821">MSGPSLHKLDAHRSIHDGVVTEGRDLLNLLLKVRHEKLEDHEKHARMTAEALIEHWETRLIAHADSEEEEFYDEKIKEKPELATPLTMLKRDHELFRTIIDEIKQKMNQETISDEMVDYFKAIYVLAKIHNQQEEGYLFNHH</sequence>
<evidence type="ECO:0000313" key="2">
    <source>
        <dbReference type="EMBL" id="KAA9023607.1"/>
    </source>
</evidence>
<accession>A0A5J5HS01</accession>
<feature type="domain" description="Hemerythrin-like" evidence="1">
    <location>
        <begin position="24"/>
        <end position="139"/>
    </location>
</feature>
<dbReference type="AlphaFoldDB" id="A0A5J5HS01"/>
<dbReference type="EMBL" id="VYKL01000019">
    <property type="protein sequence ID" value="KAA9023607.1"/>
    <property type="molecule type" value="Genomic_DNA"/>
</dbReference>
<evidence type="ECO:0000259" key="1">
    <source>
        <dbReference type="Pfam" id="PF01814"/>
    </source>
</evidence>